<dbReference type="EMBL" id="FN653350">
    <property type="protein sequence ID" value="CBY14796.1"/>
    <property type="molecule type" value="Genomic_DNA"/>
</dbReference>
<gene>
    <name evidence="2" type="ORF">GSOID_T00009876001</name>
    <name evidence="3" type="ORF">GSOID_T00016356001</name>
</gene>
<evidence type="ECO:0000313" key="2">
    <source>
        <dbReference type="EMBL" id="CBY14796.1"/>
    </source>
</evidence>
<feature type="chain" id="PRO_5007653982" description="Secreted protein" evidence="1">
    <location>
        <begin position="23"/>
        <end position="154"/>
    </location>
</feature>
<dbReference type="AlphaFoldDB" id="E4XYT4"/>
<keyword evidence="4" id="KW-1185">Reference proteome</keyword>
<proteinExistence type="predicted"/>
<dbReference type="InParanoid" id="E4XYT4"/>
<evidence type="ECO:0000256" key="1">
    <source>
        <dbReference type="SAM" id="SignalP"/>
    </source>
</evidence>
<name>E4XYT4_OIKDI</name>
<sequence>MKLLITLAVSALAQTYAPPGSTEETTTIVPNSGLSCFHCDAANMTECAAIGEQKACADNAQVCMIEVRKRNGVLESVCMGCKWPKACVDNKKQNFKGKWKNQQCKPWAWYKKGASVCRQCCNADDNCAVDFMNQNNGVGPLINSEWSENLLVQN</sequence>
<dbReference type="EMBL" id="FN653831">
    <property type="protein sequence ID" value="CBY16050.1"/>
    <property type="molecule type" value="Genomic_DNA"/>
</dbReference>
<dbReference type="Proteomes" id="UP000001307">
    <property type="component" value="Unassembled WGS sequence"/>
</dbReference>
<dbReference type="CDD" id="cd23539">
    <property type="entry name" value="TFP_LU_ECD_CinHb4_like"/>
    <property type="match status" value="1"/>
</dbReference>
<dbReference type="OrthoDB" id="10082203at2759"/>
<protein>
    <recommendedName>
        <fullName evidence="5">Secreted protein</fullName>
    </recommendedName>
</protein>
<accession>E4XYT4</accession>
<organism evidence="2">
    <name type="scientific">Oikopleura dioica</name>
    <name type="common">Tunicate</name>
    <dbReference type="NCBI Taxonomy" id="34765"/>
    <lineage>
        <taxon>Eukaryota</taxon>
        <taxon>Metazoa</taxon>
        <taxon>Chordata</taxon>
        <taxon>Tunicata</taxon>
        <taxon>Appendicularia</taxon>
        <taxon>Copelata</taxon>
        <taxon>Oikopleuridae</taxon>
        <taxon>Oikopleura</taxon>
    </lineage>
</organism>
<evidence type="ECO:0008006" key="5">
    <source>
        <dbReference type="Google" id="ProtNLM"/>
    </source>
</evidence>
<feature type="signal peptide" evidence="1">
    <location>
        <begin position="1"/>
        <end position="22"/>
    </location>
</feature>
<evidence type="ECO:0000313" key="4">
    <source>
        <dbReference type="Proteomes" id="UP000001307"/>
    </source>
</evidence>
<evidence type="ECO:0000313" key="3">
    <source>
        <dbReference type="EMBL" id="CBY16050.1"/>
    </source>
</evidence>
<keyword evidence="1" id="KW-0732">Signal</keyword>
<reference evidence="2" key="1">
    <citation type="journal article" date="2010" name="Science">
        <title>Plasticity of animal genome architecture unmasked by rapid evolution of a pelagic tunicate.</title>
        <authorList>
            <person name="Denoeud F."/>
            <person name="Henriet S."/>
            <person name="Mungpakdee S."/>
            <person name="Aury J.M."/>
            <person name="Da Silva C."/>
            <person name="Brinkmann H."/>
            <person name="Mikhaleva J."/>
            <person name="Olsen L.C."/>
            <person name="Jubin C."/>
            <person name="Canestro C."/>
            <person name="Bouquet J.M."/>
            <person name="Danks G."/>
            <person name="Poulain J."/>
            <person name="Campsteijn C."/>
            <person name="Adamski M."/>
            <person name="Cross I."/>
            <person name="Yadetie F."/>
            <person name="Muffato M."/>
            <person name="Louis A."/>
            <person name="Butcher S."/>
            <person name="Tsagkogeorga G."/>
            <person name="Konrad A."/>
            <person name="Singh S."/>
            <person name="Jensen M.F."/>
            <person name="Cong E.H."/>
            <person name="Eikeseth-Otteraa H."/>
            <person name="Noel B."/>
            <person name="Anthouard V."/>
            <person name="Porcel B.M."/>
            <person name="Kachouri-Lafond R."/>
            <person name="Nishino A."/>
            <person name="Ugolini M."/>
            <person name="Chourrout P."/>
            <person name="Nishida H."/>
            <person name="Aasland R."/>
            <person name="Huzurbazar S."/>
            <person name="Westhof E."/>
            <person name="Delsuc F."/>
            <person name="Lehrach H."/>
            <person name="Reinhardt R."/>
            <person name="Weissenbach J."/>
            <person name="Roy S.W."/>
            <person name="Artiguenave F."/>
            <person name="Postlethwait J.H."/>
            <person name="Manak J.R."/>
            <person name="Thompson E.M."/>
            <person name="Jaillon O."/>
            <person name="Du Pasquier L."/>
            <person name="Boudinot P."/>
            <person name="Liberles D.A."/>
            <person name="Volff J.N."/>
            <person name="Philippe H."/>
            <person name="Lenhard B."/>
            <person name="Roest Crollius H."/>
            <person name="Wincker P."/>
            <person name="Chourrout D."/>
        </authorList>
    </citation>
    <scope>NUCLEOTIDE SEQUENCE [LARGE SCALE GENOMIC DNA]</scope>
</reference>